<gene>
    <name evidence="1" type="ordered locus">MSU_0125</name>
</gene>
<dbReference type="EMBL" id="CP002525">
    <property type="protein sequence ID" value="ADX97669.1"/>
    <property type="molecule type" value="Genomic_DNA"/>
</dbReference>
<evidence type="ECO:0000313" key="1">
    <source>
        <dbReference type="EMBL" id="ADX97669.1"/>
    </source>
</evidence>
<evidence type="ECO:0000313" key="2">
    <source>
        <dbReference type="Proteomes" id="UP000007484"/>
    </source>
</evidence>
<dbReference type="HOGENOM" id="CLU_111547_0_0_14"/>
<dbReference type="RefSeq" id="WP_013609628.1">
    <property type="nucleotide sequence ID" value="NC_015155.1"/>
</dbReference>
<protein>
    <submittedName>
        <fullName evidence="1">Uncharacterized protein</fullName>
    </submittedName>
</protein>
<name>F0QQ99_MYCSL</name>
<dbReference type="AlphaFoldDB" id="F0QQ99"/>
<organism evidence="1 2">
    <name type="scientific">Mycoplasma suis (strain Illinois)</name>
    <dbReference type="NCBI Taxonomy" id="768700"/>
    <lineage>
        <taxon>Bacteria</taxon>
        <taxon>Bacillati</taxon>
        <taxon>Mycoplasmatota</taxon>
        <taxon>Mollicutes</taxon>
        <taxon>Mycoplasmataceae</taxon>
        <taxon>Mycoplasma</taxon>
    </lineage>
</organism>
<keyword evidence="2" id="KW-1185">Reference proteome</keyword>
<dbReference type="Proteomes" id="UP000007484">
    <property type="component" value="Chromosome"/>
</dbReference>
<accession>F0QQ99</accession>
<sequence length="220" mass="24902">MALSISGLTKIATTLLSIGGTIGGSSYGILSLVGMESKQNEVIKEDSKLNFPETGNRNPLSELKGTQAGEVNFKSMSENPALKAKKVIKENQEIAEIFYKDSGEDNPEWMSCEKRRKGQNLSDVSNWGWNCKSWFNQLWREWRKKGEQEPEAFFKIEEDYVREILEIYFGSSSFEYNSQLVEKLKEGVSLNSANCQSKEIKNGRLTVFCNLKKQGSQTSR</sequence>
<dbReference type="STRING" id="768700.MSU_0125"/>
<reference evidence="1 2" key="1">
    <citation type="journal article" date="2011" name="J. Bacteriol.">
        <title>Complete genome sequences of two hemotropic Mycoplasmas, Mycoplasma haemofelis strain Ohio2 and Mycoplasma suis strain Illinois.</title>
        <authorList>
            <person name="Messick J.B."/>
            <person name="Santos A.P."/>
            <person name="Guimaraes A.M."/>
        </authorList>
    </citation>
    <scope>NUCLEOTIDE SEQUENCE [LARGE SCALE GENOMIC DNA]</scope>
    <source>
        <strain evidence="1 2">Illinois</strain>
    </source>
</reference>
<dbReference type="KEGG" id="mss:MSU_0125"/>
<proteinExistence type="predicted"/>